<dbReference type="STRING" id="1245745.A0A0A2W2T1"/>
<sequence>MESEKISGVAMAEETSWERAVVAIEGPKTIVTTQLRLLPSNPQILILPALETYIPMPASYLDVFDPVQYLRQVNAAMKRRHRDTQTFLQSSGGSGKEGGGRRLVFLEGGAASAHALCLRALMQHETAGDREAAEAMLSRLVGSGGGDMANLAQAERERAHSAPVIYSASYPADDDDEESSDPSTRAMRAADALDRQTASLQVSNELDLTIHSLSRSSNVPVFGHADTTSGDTAPFLVFGQSSALDDDDDGGTPVTEQRRAKLPTVCETKRFSVVHCNENEDMPSVFGFDDFPTAKSFVSTVVDGDSTPKRLSTGQQQLHHHHQQQQQQQHPQRRLTSEPISPMSDAFSMRSIGNVEYGHASLLDMRTSVRGDAVMGVKAVRRGTATHKPKLNEHIIAETGLPVYNINIMPARPRGQTVPAIQPSLSTGSTSTSTMSAHPIMRVPSLSSSKTPTTTDSPRTVSVKRTRPVIKLQPVPNGRKRRWQQGKSTYIDDDVDLAGAPPPSESASDFEPVFPRMEDLVLYLRSELTPQPLLESALNAMREEYMRKSACLSESPSSKASTASTESFKSQTDDGTADLTSPETSGTEELDADDKQETPTTAVNMTAQALPSMDDYDPFAYINPAYGSAQPSTVSKKPSVTILRPPTPAQTPPPQEVFEADSTEIVPPEQPVQNQEDIVSEKEVVEEIDRSIIHELDVEPMQAPIAVQNAIRSVLHQQYPFPSNMYAPQFQFPLQLLPNTNDPWRSIFPGCGVSNSLSAPNGRHGHQLKQILAVGLQNGINREYAARVISQIEKFGTEPTGSARCARLDFRYLLANTMQAFTSRSFGSQTMAENPFGNPELLATLILPHLETYLAVHADVRFLILEYPAEHLATVIAMQKLAGVDLVKIAQIVDARSKDRLPFRHVREGSVDSTSSVSASASSVYSRRSSSLTTTSRSITSDVSRTKANFLLTSSASGRDVADFVAAVWDLPVAEDRPLPPTPPEKTGMMITADAAHNTDDEHSPPPSLPQAQPSPDSMVTPSAPKATSPKTRKIKPSPLRVNALSAFPKLTGPQSPLSAAAHMKSVLAPPPPPPSSSFSMTPPTSSKPSLAVEDYYTTTAPSRSPSPPDSNSNSDCATYSRHSKHTAPRTSAVGGGPVVVSSNNSSSSSGGSTLLIRRRLSSSTMRTTNSGVSSMSRASTPHIAYMRKMPAPGTQSRPYTSHGSSTTSSLSTLQYQQQHASSVSLMPPAPRFLDTPYGGSTLNNSPVMLPDNRSEYAASIMTFNPDDDSDYDQEERRLMPFFGKKRSRKKPGTQKALKVLGMMA</sequence>
<organism evidence="2 3">
    <name type="scientific">Beauveria bassiana D1-5</name>
    <dbReference type="NCBI Taxonomy" id="1245745"/>
    <lineage>
        <taxon>Eukaryota</taxon>
        <taxon>Fungi</taxon>
        <taxon>Dikarya</taxon>
        <taxon>Ascomycota</taxon>
        <taxon>Pezizomycotina</taxon>
        <taxon>Sordariomycetes</taxon>
        <taxon>Hypocreomycetidae</taxon>
        <taxon>Hypocreales</taxon>
        <taxon>Cordycipitaceae</taxon>
        <taxon>Beauveria</taxon>
    </lineage>
</organism>
<feature type="region of interest" description="Disordered" evidence="1">
    <location>
        <begin position="154"/>
        <end position="189"/>
    </location>
</feature>
<feature type="compositionally biased region" description="Low complexity" evidence="1">
    <location>
        <begin position="1077"/>
        <end position="1090"/>
    </location>
</feature>
<dbReference type="Proteomes" id="UP000030106">
    <property type="component" value="Unassembled WGS sequence"/>
</dbReference>
<feature type="compositionally biased region" description="Low complexity" evidence="1">
    <location>
        <begin position="553"/>
        <end position="570"/>
    </location>
</feature>
<evidence type="ECO:0000313" key="2">
    <source>
        <dbReference type="EMBL" id="KGQ12740.1"/>
    </source>
</evidence>
<feature type="region of interest" description="Disordered" evidence="1">
    <location>
        <begin position="1065"/>
        <end position="1183"/>
    </location>
</feature>
<feature type="region of interest" description="Disordered" evidence="1">
    <location>
        <begin position="444"/>
        <end position="463"/>
    </location>
</feature>
<proteinExistence type="predicted"/>
<feature type="compositionally biased region" description="Low complexity" evidence="1">
    <location>
        <begin position="444"/>
        <end position="461"/>
    </location>
</feature>
<protein>
    <recommendedName>
        <fullName evidence="4">Gastric mucin</fullName>
    </recommendedName>
</protein>
<dbReference type="eggNOG" id="ENOG502RVJZ">
    <property type="taxonomic scope" value="Eukaryota"/>
</dbReference>
<accession>A0A0A2W2T1</accession>
<gene>
    <name evidence="2" type="ORF">BBAD15_g1502</name>
</gene>
<dbReference type="OrthoDB" id="5401106at2759"/>
<feature type="compositionally biased region" description="Low complexity" evidence="1">
    <location>
        <begin position="1139"/>
        <end position="1171"/>
    </location>
</feature>
<evidence type="ECO:0000256" key="1">
    <source>
        <dbReference type="SAM" id="MobiDB-lite"/>
    </source>
</evidence>
<comment type="caution">
    <text evidence="2">The sequence shown here is derived from an EMBL/GenBank/DDBJ whole genome shotgun (WGS) entry which is preliminary data.</text>
</comment>
<reference evidence="2 3" key="1">
    <citation type="submission" date="2012-10" db="EMBL/GenBank/DDBJ databases">
        <title>Genome sequencing and analysis of entomopathogenic fungi Beauveria bassiana D1-5.</title>
        <authorList>
            <person name="Li Q."/>
            <person name="Wang L."/>
            <person name="Zhang Z."/>
            <person name="Wang Q."/>
            <person name="Ren J."/>
            <person name="Wang M."/>
            <person name="Xu W."/>
            <person name="Wang J."/>
            <person name="Lu Y."/>
            <person name="Du Q."/>
            <person name="Sun Z."/>
        </authorList>
    </citation>
    <scope>NUCLEOTIDE SEQUENCE [LARGE SCALE GENOMIC DNA]</scope>
    <source>
        <strain evidence="2 3">D1-5</strain>
    </source>
</reference>
<evidence type="ECO:0000313" key="3">
    <source>
        <dbReference type="Proteomes" id="UP000030106"/>
    </source>
</evidence>
<feature type="region of interest" description="Disordered" evidence="1">
    <location>
        <begin position="303"/>
        <end position="345"/>
    </location>
</feature>
<feature type="region of interest" description="Disordered" evidence="1">
    <location>
        <begin position="549"/>
        <end position="599"/>
    </location>
</feature>
<evidence type="ECO:0008006" key="4">
    <source>
        <dbReference type="Google" id="ProtNLM"/>
    </source>
</evidence>
<dbReference type="HOGENOM" id="CLU_006328_0_0_1"/>
<dbReference type="EMBL" id="ANFO01000092">
    <property type="protein sequence ID" value="KGQ12740.1"/>
    <property type="molecule type" value="Genomic_DNA"/>
</dbReference>
<feature type="region of interest" description="Disordered" evidence="1">
    <location>
        <begin position="997"/>
        <end position="1040"/>
    </location>
</feature>
<name>A0A0A2W2T1_BEABA</name>